<evidence type="ECO:0000313" key="3">
    <source>
        <dbReference type="Proteomes" id="UP000824469"/>
    </source>
</evidence>
<proteinExistence type="predicted"/>
<feature type="transmembrane region" description="Helical" evidence="1">
    <location>
        <begin position="12"/>
        <end position="28"/>
    </location>
</feature>
<accession>A0AA38G5P4</accession>
<protein>
    <submittedName>
        <fullName evidence="2">Uncharacterized protein</fullName>
    </submittedName>
</protein>
<feature type="non-terminal residue" evidence="2">
    <location>
        <position position="128"/>
    </location>
</feature>
<sequence>VAMYVDQRRRLFSMLNSIFLSLVPWMQVSGSRTLLLTVSPIDFIMAIGVGMGLHLIFLAWNTIMTRSLSLIFGGKAGIFGNKENARAVIIVASQKTLPVMVAIVGQLGGALGQVGLLVIPCVAAHINQ</sequence>
<dbReference type="Pfam" id="PF13593">
    <property type="entry name" value="SBF_like"/>
    <property type="match status" value="1"/>
</dbReference>
<dbReference type="InterPro" id="IPR016833">
    <property type="entry name" value="Put_Na-Bile_cotransptr"/>
</dbReference>
<dbReference type="OMA" id="FLAWNTI"/>
<name>A0AA38G5P4_TAXCH</name>
<dbReference type="Proteomes" id="UP000824469">
    <property type="component" value="Unassembled WGS sequence"/>
</dbReference>
<feature type="non-terminal residue" evidence="2">
    <location>
        <position position="1"/>
    </location>
</feature>
<organism evidence="2 3">
    <name type="scientific">Taxus chinensis</name>
    <name type="common">Chinese yew</name>
    <name type="synonym">Taxus wallichiana var. chinensis</name>
    <dbReference type="NCBI Taxonomy" id="29808"/>
    <lineage>
        <taxon>Eukaryota</taxon>
        <taxon>Viridiplantae</taxon>
        <taxon>Streptophyta</taxon>
        <taxon>Embryophyta</taxon>
        <taxon>Tracheophyta</taxon>
        <taxon>Spermatophyta</taxon>
        <taxon>Pinopsida</taxon>
        <taxon>Pinidae</taxon>
        <taxon>Conifers II</taxon>
        <taxon>Cupressales</taxon>
        <taxon>Taxaceae</taxon>
        <taxon>Taxus</taxon>
    </lineage>
</organism>
<gene>
    <name evidence="2" type="ORF">KI387_018895</name>
</gene>
<feature type="transmembrane region" description="Helical" evidence="1">
    <location>
        <begin position="34"/>
        <end position="60"/>
    </location>
</feature>
<dbReference type="PANTHER" id="PTHR18640:SF10">
    <property type="entry name" value="SODIUM_METABOLITE COTRANSPORTER BASS4, CHLOROPLASTIC-RELATED"/>
    <property type="match status" value="1"/>
</dbReference>
<comment type="caution">
    <text evidence="2">The sequence shown here is derived from an EMBL/GenBank/DDBJ whole genome shotgun (WGS) entry which is preliminary data.</text>
</comment>
<keyword evidence="1" id="KW-0812">Transmembrane</keyword>
<dbReference type="InterPro" id="IPR038770">
    <property type="entry name" value="Na+/solute_symporter_sf"/>
</dbReference>
<keyword evidence="3" id="KW-1185">Reference proteome</keyword>
<dbReference type="PANTHER" id="PTHR18640">
    <property type="entry name" value="SOLUTE CARRIER FAMILY 10 MEMBER 7"/>
    <property type="match status" value="1"/>
</dbReference>
<dbReference type="GO" id="GO:0009941">
    <property type="term" value="C:chloroplast envelope"/>
    <property type="evidence" value="ECO:0007669"/>
    <property type="project" value="TreeGrafter"/>
</dbReference>
<keyword evidence="1" id="KW-1133">Transmembrane helix</keyword>
<dbReference type="Gene3D" id="1.20.1530.20">
    <property type="match status" value="1"/>
</dbReference>
<dbReference type="AlphaFoldDB" id="A0AA38G5P4"/>
<dbReference type="EMBL" id="JAHRHJ020000004">
    <property type="protein sequence ID" value="KAH9317126.1"/>
    <property type="molecule type" value="Genomic_DNA"/>
</dbReference>
<evidence type="ECO:0000256" key="1">
    <source>
        <dbReference type="SAM" id="Phobius"/>
    </source>
</evidence>
<reference evidence="2 3" key="1">
    <citation type="journal article" date="2021" name="Nat. Plants">
        <title>The Taxus genome provides insights into paclitaxel biosynthesis.</title>
        <authorList>
            <person name="Xiong X."/>
            <person name="Gou J."/>
            <person name="Liao Q."/>
            <person name="Li Y."/>
            <person name="Zhou Q."/>
            <person name="Bi G."/>
            <person name="Li C."/>
            <person name="Du R."/>
            <person name="Wang X."/>
            <person name="Sun T."/>
            <person name="Guo L."/>
            <person name="Liang H."/>
            <person name="Lu P."/>
            <person name="Wu Y."/>
            <person name="Zhang Z."/>
            <person name="Ro D.K."/>
            <person name="Shang Y."/>
            <person name="Huang S."/>
            <person name="Yan J."/>
        </authorList>
    </citation>
    <scope>NUCLEOTIDE SEQUENCE [LARGE SCALE GENOMIC DNA]</scope>
    <source>
        <strain evidence="2">Ta-2019</strain>
    </source>
</reference>
<evidence type="ECO:0000313" key="2">
    <source>
        <dbReference type="EMBL" id="KAH9317126.1"/>
    </source>
</evidence>
<keyword evidence="1" id="KW-0472">Membrane</keyword>